<sequence>MLSPCTEIANTVGEMYECSPINGFVRIRTPYLYPDGDVIDLYFQEKAGQITLTDLGDTLRWLRMQTVTRKKTDKQEALIRDICLTLGIEQYRGMLLLRVKQNEPLASAITRLAQATIRVSDLWFTFRTRAFESIQEEVADFLSELKIPFIQNEKVRSRSGRTRTIDFHTRHPRQSSFVELLSTGSRAAANAKVDSTLATWYDISYLTVGADNVKFISLFDDTLDVWTPSNIQFLEQISDIAYWSRPEQFAELVAPQG</sequence>
<protein>
    <recommendedName>
        <fullName evidence="1">DUF1828 domain-containing protein</fullName>
    </recommendedName>
</protein>
<keyword evidence="3" id="KW-1185">Reference proteome</keyword>
<dbReference type="AlphaFoldDB" id="A0A2T1DU43"/>
<organism evidence="2 3">
    <name type="scientific">Stenomitos frigidus ULC18</name>
    <dbReference type="NCBI Taxonomy" id="2107698"/>
    <lineage>
        <taxon>Bacteria</taxon>
        <taxon>Bacillati</taxon>
        <taxon>Cyanobacteriota</taxon>
        <taxon>Cyanophyceae</taxon>
        <taxon>Leptolyngbyales</taxon>
        <taxon>Leptolyngbyaceae</taxon>
        <taxon>Stenomitos</taxon>
    </lineage>
</organism>
<dbReference type="Pfam" id="PF08861">
    <property type="entry name" value="DUF1828"/>
    <property type="match status" value="1"/>
</dbReference>
<accession>A0A2T1DU43</accession>
<dbReference type="Proteomes" id="UP000239576">
    <property type="component" value="Unassembled WGS sequence"/>
</dbReference>
<feature type="domain" description="DUF1828" evidence="1">
    <location>
        <begin position="29"/>
        <end position="119"/>
    </location>
</feature>
<evidence type="ECO:0000259" key="1">
    <source>
        <dbReference type="Pfam" id="PF08861"/>
    </source>
</evidence>
<name>A0A2T1DU43_9CYAN</name>
<dbReference type="EMBL" id="PVWK01000155">
    <property type="protein sequence ID" value="PSB24023.1"/>
    <property type="molecule type" value="Genomic_DNA"/>
</dbReference>
<dbReference type="OrthoDB" id="572264at2"/>
<evidence type="ECO:0000313" key="2">
    <source>
        <dbReference type="EMBL" id="PSB24023.1"/>
    </source>
</evidence>
<gene>
    <name evidence="2" type="ORF">C7B82_28595</name>
</gene>
<dbReference type="InterPro" id="IPR014960">
    <property type="entry name" value="DUF1828"/>
</dbReference>
<reference evidence="2 3" key="2">
    <citation type="submission" date="2018-03" db="EMBL/GenBank/DDBJ databases">
        <title>The ancient ancestry and fast evolution of plastids.</title>
        <authorList>
            <person name="Moore K.R."/>
            <person name="Magnabosco C."/>
            <person name="Momper L."/>
            <person name="Gold D.A."/>
            <person name="Bosak T."/>
            <person name="Fournier G.P."/>
        </authorList>
    </citation>
    <scope>NUCLEOTIDE SEQUENCE [LARGE SCALE GENOMIC DNA]</scope>
    <source>
        <strain evidence="2 3">ULC18</strain>
    </source>
</reference>
<reference evidence="3" key="1">
    <citation type="submission" date="2018-02" db="EMBL/GenBank/DDBJ databases">
        <authorList>
            <person name="Moore K."/>
            <person name="Momper L."/>
        </authorList>
    </citation>
    <scope>NUCLEOTIDE SEQUENCE [LARGE SCALE GENOMIC DNA]</scope>
    <source>
        <strain evidence="3">ULC18</strain>
    </source>
</reference>
<comment type="caution">
    <text evidence="2">The sequence shown here is derived from an EMBL/GenBank/DDBJ whole genome shotgun (WGS) entry which is preliminary data.</text>
</comment>
<evidence type="ECO:0000313" key="3">
    <source>
        <dbReference type="Proteomes" id="UP000239576"/>
    </source>
</evidence>
<dbReference type="RefSeq" id="WP_106260494.1">
    <property type="nucleotide sequence ID" value="NZ_CAWNSW010000054.1"/>
</dbReference>
<proteinExistence type="predicted"/>